<organism evidence="2">
    <name type="scientific">uncultured Caudovirales phage</name>
    <dbReference type="NCBI Taxonomy" id="2100421"/>
    <lineage>
        <taxon>Viruses</taxon>
        <taxon>Duplodnaviria</taxon>
        <taxon>Heunggongvirae</taxon>
        <taxon>Uroviricota</taxon>
        <taxon>Caudoviricetes</taxon>
        <taxon>Peduoviridae</taxon>
        <taxon>Maltschvirus</taxon>
        <taxon>Maltschvirus maltsch</taxon>
    </lineage>
</organism>
<protein>
    <submittedName>
        <fullName evidence="2">Uncharacterized protein</fullName>
    </submittedName>
</protein>
<evidence type="ECO:0000256" key="1">
    <source>
        <dbReference type="SAM" id="MobiDB-lite"/>
    </source>
</evidence>
<proteinExistence type="predicted"/>
<feature type="region of interest" description="Disordered" evidence="1">
    <location>
        <begin position="13"/>
        <end position="58"/>
    </location>
</feature>
<gene>
    <name evidence="2" type="ORF">UFOVP325_4</name>
    <name evidence="3" type="ORF">UFOVP430_163</name>
</gene>
<evidence type="ECO:0000313" key="2">
    <source>
        <dbReference type="EMBL" id="CAB4137033.1"/>
    </source>
</evidence>
<dbReference type="EMBL" id="LR796481">
    <property type="protein sequence ID" value="CAB4148220.1"/>
    <property type="molecule type" value="Genomic_DNA"/>
</dbReference>
<evidence type="ECO:0000313" key="3">
    <source>
        <dbReference type="EMBL" id="CAB4148220.1"/>
    </source>
</evidence>
<accession>A0A6J5LVB1</accession>
<feature type="compositionally biased region" description="Basic and acidic residues" evidence="1">
    <location>
        <begin position="47"/>
        <end position="58"/>
    </location>
</feature>
<dbReference type="EMBL" id="LR796338">
    <property type="protein sequence ID" value="CAB4137033.1"/>
    <property type="molecule type" value="Genomic_DNA"/>
</dbReference>
<sequence>MCIRCCNEQITNQSAYNEGPTEAARPFGSNDAKTESGSVNELDLPGENEKKFEGPAAY</sequence>
<name>A0A6J5LVB1_9CAUD</name>
<reference evidence="2" key="1">
    <citation type="submission" date="2020-04" db="EMBL/GenBank/DDBJ databases">
        <authorList>
            <person name="Chiriac C."/>
            <person name="Salcher M."/>
            <person name="Ghai R."/>
            <person name="Kavagutti S V."/>
        </authorList>
    </citation>
    <scope>NUCLEOTIDE SEQUENCE</scope>
</reference>